<dbReference type="KEGG" id="sbil:SANBI_002805"/>
<dbReference type="GO" id="GO:0004733">
    <property type="term" value="F:pyridoxamine phosphate oxidase activity"/>
    <property type="evidence" value="ECO:0007669"/>
    <property type="project" value="UniProtKB-EC"/>
</dbReference>
<organism evidence="9 10">
    <name type="scientific">Sanguibacter biliveldensis</name>
    <dbReference type="NCBI Taxonomy" id="3030830"/>
    <lineage>
        <taxon>Bacteria</taxon>
        <taxon>Bacillati</taxon>
        <taxon>Actinomycetota</taxon>
        <taxon>Actinomycetes</taxon>
        <taxon>Micrococcales</taxon>
        <taxon>Sanguibacteraceae</taxon>
        <taxon>Sanguibacter</taxon>
    </lineage>
</organism>
<gene>
    <name evidence="9" type="ORF">SANBI_002805</name>
</gene>
<evidence type="ECO:0000256" key="1">
    <source>
        <dbReference type="ARBA" id="ARBA00001917"/>
    </source>
</evidence>
<name>A0AAF0Z5T6_9MICO</name>
<evidence type="ECO:0000259" key="8">
    <source>
        <dbReference type="Pfam" id="PF10590"/>
    </source>
</evidence>
<feature type="domain" description="Pyridoxamine 5'-phosphate oxidase N-terminal" evidence="7">
    <location>
        <begin position="72"/>
        <end position="184"/>
    </location>
</feature>
<comment type="similarity">
    <text evidence="2">Belongs to the pyridoxamine 5'-phosphate oxidase family.</text>
</comment>
<feature type="compositionally biased region" description="Low complexity" evidence="6">
    <location>
        <begin position="17"/>
        <end position="35"/>
    </location>
</feature>
<dbReference type="GO" id="GO:0010181">
    <property type="term" value="F:FMN binding"/>
    <property type="evidence" value="ECO:0007669"/>
    <property type="project" value="InterPro"/>
</dbReference>
<evidence type="ECO:0000256" key="6">
    <source>
        <dbReference type="SAM" id="MobiDB-lite"/>
    </source>
</evidence>
<dbReference type="InterPro" id="IPR011576">
    <property type="entry name" value="Pyridox_Oxase_N"/>
</dbReference>
<dbReference type="RefSeq" id="WP_319156075.1">
    <property type="nucleotide sequence ID" value="NZ_CP138359.1"/>
</dbReference>
<dbReference type="InterPro" id="IPR012349">
    <property type="entry name" value="Split_barrel_FMN-bd"/>
</dbReference>
<evidence type="ECO:0000313" key="9">
    <source>
        <dbReference type="EMBL" id="WPF81506.1"/>
    </source>
</evidence>
<dbReference type="PANTHER" id="PTHR10851">
    <property type="entry name" value="PYRIDOXINE-5-PHOSPHATE OXIDASE"/>
    <property type="match status" value="1"/>
</dbReference>
<dbReference type="InterPro" id="IPR000659">
    <property type="entry name" value="Pyridox_Oxase"/>
</dbReference>
<dbReference type="PANTHER" id="PTHR10851:SF0">
    <property type="entry name" value="PYRIDOXINE-5'-PHOSPHATE OXIDASE"/>
    <property type="match status" value="1"/>
</dbReference>
<evidence type="ECO:0000256" key="3">
    <source>
        <dbReference type="ARBA" id="ARBA00022630"/>
    </source>
</evidence>
<comment type="cofactor">
    <cofactor evidence="1">
        <name>FMN</name>
        <dbReference type="ChEBI" id="CHEBI:58210"/>
    </cofactor>
</comment>
<sequence length="253" mass="26586">MTDRPGDAAPTSPSALTSPGGPVVPTHPTTSPVAPGAVRKRLRGLPSFGAELPTFDVASAPAVPEALFLEWLEHAVEAGVLAPHAVTVSTAAASGEVSARVVILKDVSDEGWVFAGQATSPKGRDLDENPRAALTFFWPAVGRQVRVVGDVVRRPADEAAADFLARPPAARAAYLAGEQSAAMAPSDDLAEALAAAEVEAAAHPDDASPGWTLWSVRPASVEFWQADHSRAHVRLRYRPSDVAGEWSTDRLWP</sequence>
<evidence type="ECO:0000313" key="10">
    <source>
        <dbReference type="Proteomes" id="UP001304340"/>
    </source>
</evidence>
<dbReference type="SUPFAM" id="SSF50475">
    <property type="entry name" value="FMN-binding split barrel"/>
    <property type="match status" value="1"/>
</dbReference>
<feature type="region of interest" description="Disordered" evidence="6">
    <location>
        <begin position="1"/>
        <end position="35"/>
    </location>
</feature>
<dbReference type="EC" id="1.4.3.5" evidence="9"/>
<dbReference type="AlphaFoldDB" id="A0AAF0Z5T6"/>
<reference evidence="10" key="1">
    <citation type="submission" date="2023-11" db="EMBL/GenBank/DDBJ databases">
        <authorList>
            <person name="Helweg L.P."/>
            <person name="Kiel A."/>
            <person name="Hitz F."/>
            <person name="Ruckert-Reed C."/>
            <person name="Busche T."/>
            <person name="Kaltschmidt B."/>
            <person name="Kaltschmidt C."/>
        </authorList>
    </citation>
    <scope>NUCLEOTIDE SEQUENCE [LARGE SCALE GENOMIC DNA]</scope>
    <source>
        <strain evidence="10">4.1</strain>
    </source>
</reference>
<keyword evidence="3" id="KW-0285">Flavoprotein</keyword>
<keyword evidence="10" id="KW-1185">Reference proteome</keyword>
<accession>A0AAF0Z5T6</accession>
<evidence type="ECO:0000256" key="2">
    <source>
        <dbReference type="ARBA" id="ARBA00007301"/>
    </source>
</evidence>
<evidence type="ECO:0000256" key="4">
    <source>
        <dbReference type="ARBA" id="ARBA00022643"/>
    </source>
</evidence>
<dbReference type="NCBIfam" id="NF004231">
    <property type="entry name" value="PRK05679.1"/>
    <property type="match status" value="1"/>
</dbReference>
<keyword evidence="4" id="KW-0288">FMN</keyword>
<dbReference type="InterPro" id="IPR019576">
    <property type="entry name" value="Pyridoxamine_oxidase_dimer_C"/>
</dbReference>
<dbReference type="Pfam" id="PF01243">
    <property type="entry name" value="PNPOx_N"/>
    <property type="match status" value="1"/>
</dbReference>
<feature type="domain" description="Pyridoxine 5'-phosphate oxidase dimerisation C-terminal" evidence="8">
    <location>
        <begin position="211"/>
        <end position="253"/>
    </location>
</feature>
<evidence type="ECO:0000259" key="7">
    <source>
        <dbReference type="Pfam" id="PF01243"/>
    </source>
</evidence>
<dbReference type="Gene3D" id="2.30.110.10">
    <property type="entry name" value="Electron Transport, Fmn-binding Protein, Chain A"/>
    <property type="match status" value="1"/>
</dbReference>
<dbReference type="Proteomes" id="UP001304340">
    <property type="component" value="Chromosome"/>
</dbReference>
<dbReference type="EMBL" id="CP138359">
    <property type="protein sequence ID" value="WPF81506.1"/>
    <property type="molecule type" value="Genomic_DNA"/>
</dbReference>
<proteinExistence type="inferred from homology"/>
<protein>
    <submittedName>
        <fullName evidence="9">Pyridoxal 5'-phosphate synthase</fullName>
        <ecNumber evidence="9">1.4.3.5</ecNumber>
    </submittedName>
</protein>
<evidence type="ECO:0000256" key="5">
    <source>
        <dbReference type="ARBA" id="ARBA00023002"/>
    </source>
</evidence>
<dbReference type="GO" id="GO:0008615">
    <property type="term" value="P:pyridoxine biosynthetic process"/>
    <property type="evidence" value="ECO:0007669"/>
    <property type="project" value="InterPro"/>
</dbReference>
<dbReference type="Pfam" id="PF10590">
    <property type="entry name" value="PNP_phzG_C"/>
    <property type="match status" value="1"/>
</dbReference>
<keyword evidence="5 9" id="KW-0560">Oxidoreductase</keyword>